<gene>
    <name evidence="2" type="ORF">Csa_1G163120</name>
</gene>
<reference evidence="2 3" key="3">
    <citation type="journal article" date="2010" name="BMC Genomics">
        <title>Transcriptome sequencing and comparative analysis of cucumber flowers with different sex types.</title>
        <authorList>
            <person name="Guo S."/>
            <person name="Zheng Y."/>
            <person name="Joung J.G."/>
            <person name="Liu S."/>
            <person name="Zhang Z."/>
            <person name="Crasta O.R."/>
            <person name="Sobral B.W."/>
            <person name="Xu Y."/>
            <person name="Huang S."/>
            <person name="Fei Z."/>
        </authorList>
    </citation>
    <scope>NUCLEOTIDE SEQUENCE [LARGE SCALE GENOMIC DNA]</scope>
    <source>
        <strain evidence="3">cv. 9930</strain>
    </source>
</reference>
<reference evidence="2 3" key="2">
    <citation type="journal article" date="2009" name="PLoS ONE">
        <title>An integrated genetic and cytogenetic map of the cucumber genome.</title>
        <authorList>
            <person name="Ren Y."/>
            <person name="Zhang Z."/>
            <person name="Liu J."/>
            <person name="Staub J.E."/>
            <person name="Han Y."/>
            <person name="Cheng Z."/>
            <person name="Li X."/>
            <person name="Lu J."/>
            <person name="Miao H."/>
            <person name="Kang H."/>
            <person name="Xie B."/>
            <person name="Gu X."/>
            <person name="Wang X."/>
            <person name="Du Y."/>
            <person name="Jin W."/>
            <person name="Huang S."/>
        </authorList>
    </citation>
    <scope>NUCLEOTIDE SEQUENCE [LARGE SCALE GENOMIC DNA]</scope>
    <source>
        <strain evidence="3">cv. 9930</strain>
    </source>
</reference>
<dbReference type="EMBL" id="CM002922">
    <property type="protein sequence ID" value="KGN64927.1"/>
    <property type="molecule type" value="Genomic_DNA"/>
</dbReference>
<dbReference type="Proteomes" id="UP000029981">
    <property type="component" value="Chromosome 1"/>
</dbReference>
<accession>A0A0A0LVS0</accession>
<reference evidence="2 3" key="4">
    <citation type="journal article" date="2011" name="BMC Genomics">
        <title>RNA-Seq improves annotation of protein-coding genes in the cucumber genome.</title>
        <authorList>
            <person name="Li Z."/>
            <person name="Zhang Z."/>
            <person name="Yan P."/>
            <person name="Huang S."/>
            <person name="Fei Z."/>
            <person name="Lin K."/>
        </authorList>
    </citation>
    <scope>NUCLEOTIDE SEQUENCE [LARGE SCALE GENOMIC DNA]</scope>
    <source>
        <strain evidence="3">cv. 9930</strain>
    </source>
</reference>
<name>A0A0A0LVS0_CUCSA</name>
<feature type="region of interest" description="Disordered" evidence="1">
    <location>
        <begin position="82"/>
        <end position="102"/>
    </location>
</feature>
<evidence type="ECO:0000256" key="1">
    <source>
        <dbReference type="SAM" id="MobiDB-lite"/>
    </source>
</evidence>
<sequence>MNTLPRRMHLTERKQLPQPQANSSLLSQAASGASNALPTLSQPETALIRRKEVVARVTMVVRFRVLQTSSVLSISLQMKADFTLSPSPSGEERQSGKSGQMILIPWKKERPIPLRRLGLQMKADFTLSPSPSGEERQSGKSGLAGPS</sequence>
<dbReference type="AlphaFoldDB" id="A0A0A0LVS0"/>
<protein>
    <submittedName>
        <fullName evidence="2">Uncharacterized protein</fullName>
    </submittedName>
</protein>
<feature type="region of interest" description="Disordered" evidence="1">
    <location>
        <begin position="123"/>
        <end position="147"/>
    </location>
</feature>
<feature type="compositionally biased region" description="Low complexity" evidence="1">
    <location>
        <begin position="16"/>
        <end position="30"/>
    </location>
</feature>
<organism evidence="2 3">
    <name type="scientific">Cucumis sativus</name>
    <name type="common">Cucumber</name>
    <dbReference type="NCBI Taxonomy" id="3659"/>
    <lineage>
        <taxon>Eukaryota</taxon>
        <taxon>Viridiplantae</taxon>
        <taxon>Streptophyta</taxon>
        <taxon>Embryophyta</taxon>
        <taxon>Tracheophyta</taxon>
        <taxon>Spermatophyta</taxon>
        <taxon>Magnoliopsida</taxon>
        <taxon>eudicotyledons</taxon>
        <taxon>Gunneridae</taxon>
        <taxon>Pentapetalae</taxon>
        <taxon>rosids</taxon>
        <taxon>fabids</taxon>
        <taxon>Cucurbitales</taxon>
        <taxon>Cucurbitaceae</taxon>
        <taxon>Benincaseae</taxon>
        <taxon>Cucumis</taxon>
    </lineage>
</organism>
<dbReference type="Gramene" id="KGN64927">
    <property type="protein sequence ID" value="KGN64927"/>
    <property type="gene ID" value="Csa_1G163120"/>
</dbReference>
<feature type="region of interest" description="Disordered" evidence="1">
    <location>
        <begin position="1"/>
        <end position="30"/>
    </location>
</feature>
<reference evidence="2 3" key="1">
    <citation type="journal article" date="2009" name="Nat. Genet.">
        <title>The genome of the cucumber, Cucumis sativus L.</title>
        <authorList>
            <person name="Huang S."/>
            <person name="Li R."/>
            <person name="Zhang Z."/>
            <person name="Li L."/>
            <person name="Gu X."/>
            <person name="Fan W."/>
            <person name="Lucas W.J."/>
            <person name="Wang X."/>
            <person name="Xie B."/>
            <person name="Ni P."/>
            <person name="Ren Y."/>
            <person name="Zhu H."/>
            <person name="Li J."/>
            <person name="Lin K."/>
            <person name="Jin W."/>
            <person name="Fei Z."/>
            <person name="Li G."/>
            <person name="Staub J."/>
            <person name="Kilian A."/>
            <person name="van der Vossen E.A."/>
            <person name="Wu Y."/>
            <person name="Guo J."/>
            <person name="He J."/>
            <person name="Jia Z."/>
            <person name="Ren Y."/>
            <person name="Tian G."/>
            <person name="Lu Y."/>
            <person name="Ruan J."/>
            <person name="Qian W."/>
            <person name="Wang M."/>
            <person name="Huang Q."/>
            <person name="Li B."/>
            <person name="Xuan Z."/>
            <person name="Cao J."/>
            <person name="Asan"/>
            <person name="Wu Z."/>
            <person name="Zhang J."/>
            <person name="Cai Q."/>
            <person name="Bai Y."/>
            <person name="Zhao B."/>
            <person name="Han Y."/>
            <person name="Li Y."/>
            <person name="Li X."/>
            <person name="Wang S."/>
            <person name="Shi Q."/>
            <person name="Liu S."/>
            <person name="Cho W.K."/>
            <person name="Kim J.Y."/>
            <person name="Xu Y."/>
            <person name="Heller-Uszynska K."/>
            <person name="Miao H."/>
            <person name="Cheng Z."/>
            <person name="Zhang S."/>
            <person name="Wu J."/>
            <person name="Yang Y."/>
            <person name="Kang H."/>
            <person name="Li M."/>
            <person name="Liang H."/>
            <person name="Ren X."/>
            <person name="Shi Z."/>
            <person name="Wen M."/>
            <person name="Jian M."/>
            <person name="Yang H."/>
            <person name="Zhang G."/>
            <person name="Yang Z."/>
            <person name="Chen R."/>
            <person name="Liu S."/>
            <person name="Li J."/>
            <person name="Ma L."/>
            <person name="Liu H."/>
            <person name="Zhou Y."/>
            <person name="Zhao J."/>
            <person name="Fang X."/>
            <person name="Li G."/>
            <person name="Fang L."/>
            <person name="Li Y."/>
            <person name="Liu D."/>
            <person name="Zheng H."/>
            <person name="Zhang Y."/>
            <person name="Qin N."/>
            <person name="Li Z."/>
            <person name="Yang G."/>
            <person name="Yang S."/>
            <person name="Bolund L."/>
            <person name="Kristiansen K."/>
            <person name="Zheng H."/>
            <person name="Li S."/>
            <person name="Zhang X."/>
            <person name="Yang H."/>
            <person name="Wang J."/>
            <person name="Sun R."/>
            <person name="Zhang B."/>
            <person name="Jiang S."/>
            <person name="Wang J."/>
            <person name="Du Y."/>
            <person name="Li S."/>
        </authorList>
    </citation>
    <scope>NUCLEOTIDE SEQUENCE [LARGE SCALE GENOMIC DNA]</scope>
    <source>
        <strain evidence="3">cv. 9930</strain>
    </source>
</reference>
<evidence type="ECO:0000313" key="3">
    <source>
        <dbReference type="Proteomes" id="UP000029981"/>
    </source>
</evidence>
<evidence type="ECO:0000313" key="2">
    <source>
        <dbReference type="EMBL" id="KGN64927.1"/>
    </source>
</evidence>
<keyword evidence="3" id="KW-1185">Reference proteome</keyword>
<proteinExistence type="predicted"/>